<dbReference type="CDD" id="cd00093">
    <property type="entry name" value="HTH_XRE"/>
    <property type="match status" value="1"/>
</dbReference>
<feature type="domain" description="HTH cro/C1-type" evidence="1">
    <location>
        <begin position="19"/>
        <end position="74"/>
    </location>
</feature>
<name>E1X5T5_HALMS</name>
<dbReference type="Gene3D" id="1.10.260.40">
    <property type="entry name" value="lambda repressor-like DNA-binding domains"/>
    <property type="match status" value="1"/>
</dbReference>
<proteinExistence type="predicted"/>
<organism evidence="2 3">
    <name type="scientific">Halobacteriovorax marinus (strain ATCC BAA-682 / DSM 15412 / SJ)</name>
    <name type="common">Bacteriovorax marinus</name>
    <dbReference type="NCBI Taxonomy" id="862908"/>
    <lineage>
        <taxon>Bacteria</taxon>
        <taxon>Pseudomonadati</taxon>
        <taxon>Bdellovibrionota</taxon>
        <taxon>Bacteriovoracia</taxon>
        <taxon>Bacteriovoracales</taxon>
        <taxon>Halobacteriovoraceae</taxon>
        <taxon>Halobacteriovorax</taxon>
    </lineage>
</organism>
<dbReference type="SUPFAM" id="SSF47413">
    <property type="entry name" value="lambda repressor-like DNA-binding domains"/>
    <property type="match status" value="1"/>
</dbReference>
<accession>E1X5T5</accession>
<evidence type="ECO:0000313" key="3">
    <source>
        <dbReference type="Proteomes" id="UP000008963"/>
    </source>
</evidence>
<dbReference type="Proteomes" id="UP000008963">
    <property type="component" value="Chromosome"/>
</dbReference>
<dbReference type="RefSeq" id="WP_014243438.1">
    <property type="nucleotide sequence ID" value="NC_016620.1"/>
</dbReference>
<reference evidence="3" key="1">
    <citation type="journal article" date="2013" name="ISME J.">
        <title>A small predatory core genome in the divergent marine Bacteriovorax marinus SJ and the terrestrial Bdellovibrio bacteriovorus.</title>
        <authorList>
            <person name="Crossman L.C."/>
            <person name="Chen H."/>
            <person name="Cerdeno-Tarraga A.M."/>
            <person name="Brooks K."/>
            <person name="Quail M.A."/>
            <person name="Pineiro S.A."/>
            <person name="Hobley L."/>
            <person name="Sockett R.E."/>
            <person name="Bentley S.D."/>
            <person name="Parkhill J."/>
            <person name="Williams H.N."/>
            <person name="Stine O.C."/>
        </authorList>
    </citation>
    <scope>NUCLEOTIDE SEQUENCE [LARGE SCALE GENOMIC DNA]</scope>
    <source>
        <strain evidence="3">ATCC BAA-682 / DSM 15412 / SJ</strain>
    </source>
</reference>
<dbReference type="GO" id="GO:0003677">
    <property type="term" value="F:DNA binding"/>
    <property type="evidence" value="ECO:0007669"/>
    <property type="project" value="InterPro"/>
</dbReference>
<dbReference type="EMBL" id="FQ312005">
    <property type="protein sequence ID" value="CBW25652.1"/>
    <property type="molecule type" value="Genomic_DNA"/>
</dbReference>
<dbReference type="SMART" id="SM00530">
    <property type="entry name" value="HTH_XRE"/>
    <property type="match status" value="1"/>
</dbReference>
<gene>
    <name evidence="2" type="ordered locus">BMS_0749</name>
</gene>
<dbReference type="OrthoDB" id="5462911at2"/>
<keyword evidence="3" id="KW-1185">Reference proteome</keyword>
<sequence length="134" mass="15269">MKKVRRHHKVIITPQAKVLKSLREKKKLSTREVAEALGLSGSYISQIENGRTNVPSGERMLSLLELYGIKPKYFKQLVKEWKDGPNELVKAQELLSSLQESELKIAINLLDLLASKKIDSKQIELLETMLSHFS</sequence>
<dbReference type="PROSITE" id="PS50943">
    <property type="entry name" value="HTH_CROC1"/>
    <property type="match status" value="1"/>
</dbReference>
<evidence type="ECO:0000313" key="2">
    <source>
        <dbReference type="EMBL" id="CBW25652.1"/>
    </source>
</evidence>
<dbReference type="KEGG" id="bmx:BMS_0749"/>
<dbReference type="InterPro" id="IPR010982">
    <property type="entry name" value="Lambda_DNA-bd_dom_sf"/>
</dbReference>
<dbReference type="Pfam" id="PF12844">
    <property type="entry name" value="HTH_19"/>
    <property type="match status" value="1"/>
</dbReference>
<dbReference type="HOGENOM" id="CLU_1893277_0_0_7"/>
<evidence type="ECO:0000259" key="1">
    <source>
        <dbReference type="PROSITE" id="PS50943"/>
    </source>
</evidence>
<dbReference type="PATRIC" id="fig|862908.3.peg.721"/>
<protein>
    <recommendedName>
        <fullName evidence="1">HTH cro/C1-type domain-containing protein</fullName>
    </recommendedName>
</protein>
<dbReference type="AlphaFoldDB" id="E1X5T5"/>
<dbReference type="InterPro" id="IPR001387">
    <property type="entry name" value="Cro/C1-type_HTH"/>
</dbReference>
<dbReference type="eggNOG" id="COG1396">
    <property type="taxonomic scope" value="Bacteria"/>
</dbReference>